<dbReference type="SUPFAM" id="SSF46955">
    <property type="entry name" value="Putative DNA-binding domain"/>
    <property type="match status" value="1"/>
</dbReference>
<sequence>MDDDTDRAEAAKRGSPYLNARQAAYFLKMSARTLQRLRARGEGPTPRRHARMVLYHIDDLETWSRQRADRRAVTGDDGAPS</sequence>
<evidence type="ECO:0000313" key="2">
    <source>
        <dbReference type="EMBL" id="BBE35270.1"/>
    </source>
</evidence>
<protein>
    <submittedName>
        <fullName evidence="3">Helix-turn-helix protein</fullName>
    </submittedName>
</protein>
<dbReference type="Proteomes" id="UP000276029">
    <property type="component" value="Unassembled WGS sequence"/>
</dbReference>
<dbReference type="InterPro" id="IPR009061">
    <property type="entry name" value="DNA-bd_dom_put_sf"/>
</dbReference>
<dbReference type="RefSeq" id="WP_121047039.1">
    <property type="nucleotide sequence ID" value="NZ_AP018711.1"/>
</dbReference>
<dbReference type="EMBL" id="AP018711">
    <property type="protein sequence ID" value="BBE35270.1"/>
    <property type="molecule type" value="Genomic_DNA"/>
</dbReference>
<dbReference type="InterPro" id="IPR041657">
    <property type="entry name" value="HTH_17"/>
</dbReference>
<name>A0AAD1D7V7_SPHMI</name>
<proteinExistence type="predicted"/>
<reference evidence="2 4" key="1">
    <citation type="submission" date="2018-06" db="EMBL/GenBank/DDBJ databases">
        <title>Complete Genome Sequence of the Microcystin-Degrading Bacterium Sphingosinicella microcystinivorans Strain B-9.</title>
        <authorList>
            <person name="Jin H."/>
            <person name="Nishizawa T."/>
            <person name="Guo Y."/>
            <person name="Nishizawa A."/>
            <person name="Park H."/>
            <person name="Kato H."/>
            <person name="Tsuji K."/>
            <person name="Harada K."/>
        </authorList>
    </citation>
    <scope>NUCLEOTIDE SEQUENCE [LARGE SCALE GENOMIC DNA]</scope>
    <source>
        <strain evidence="2 4">B9</strain>
    </source>
</reference>
<evidence type="ECO:0000259" key="1">
    <source>
        <dbReference type="Pfam" id="PF12728"/>
    </source>
</evidence>
<accession>A0AAD1D7V7</accession>
<dbReference type="KEGG" id="smic:SmB9_29280"/>
<dbReference type="AlphaFoldDB" id="A0AAD1D7V7"/>
<dbReference type="Pfam" id="PF12728">
    <property type="entry name" value="HTH_17"/>
    <property type="match status" value="1"/>
</dbReference>
<organism evidence="2 4">
    <name type="scientific">Sphingosinicella microcystinivorans</name>
    <dbReference type="NCBI Taxonomy" id="335406"/>
    <lineage>
        <taxon>Bacteria</taxon>
        <taxon>Pseudomonadati</taxon>
        <taxon>Pseudomonadota</taxon>
        <taxon>Alphaproteobacteria</taxon>
        <taxon>Sphingomonadales</taxon>
        <taxon>Sphingosinicellaceae</taxon>
        <taxon>Sphingosinicella</taxon>
    </lineage>
</organism>
<keyword evidence="5" id="KW-1185">Reference proteome</keyword>
<gene>
    <name evidence="3" type="ORF">DFR51_0016</name>
    <name evidence="2" type="ORF">SmB9_29280</name>
</gene>
<feature type="domain" description="Helix-turn-helix" evidence="1">
    <location>
        <begin position="17"/>
        <end position="67"/>
    </location>
</feature>
<dbReference type="EMBL" id="RBWX01000001">
    <property type="protein sequence ID" value="RKS94310.1"/>
    <property type="molecule type" value="Genomic_DNA"/>
</dbReference>
<reference evidence="3 5" key="2">
    <citation type="submission" date="2018-10" db="EMBL/GenBank/DDBJ databases">
        <title>Genomic Encyclopedia of Type Strains, Phase IV (KMG-IV): sequencing the most valuable type-strain genomes for metagenomic binning, comparative biology and taxonomic classification.</title>
        <authorList>
            <person name="Goeker M."/>
        </authorList>
    </citation>
    <scope>NUCLEOTIDE SEQUENCE [LARGE SCALE GENOMIC DNA]</scope>
    <source>
        <strain evidence="3 5">DSM 19791</strain>
    </source>
</reference>
<evidence type="ECO:0000313" key="3">
    <source>
        <dbReference type="EMBL" id="RKS94310.1"/>
    </source>
</evidence>
<evidence type="ECO:0000313" key="5">
    <source>
        <dbReference type="Proteomes" id="UP000276029"/>
    </source>
</evidence>
<evidence type="ECO:0000313" key="4">
    <source>
        <dbReference type="Proteomes" id="UP000275727"/>
    </source>
</evidence>
<dbReference type="Proteomes" id="UP000275727">
    <property type="component" value="Chromosome"/>
</dbReference>